<evidence type="ECO:0000256" key="1">
    <source>
        <dbReference type="SAM" id="Phobius"/>
    </source>
</evidence>
<dbReference type="PANTHER" id="PTHR31987">
    <property type="entry name" value="GLUTAMINASE A-RELATED"/>
    <property type="match status" value="1"/>
</dbReference>
<evidence type="ECO:0008006" key="6">
    <source>
        <dbReference type="Google" id="ProtNLM"/>
    </source>
</evidence>
<dbReference type="Pfam" id="PF17168">
    <property type="entry name" value="DUF5127"/>
    <property type="match status" value="1"/>
</dbReference>
<dbReference type="PANTHER" id="PTHR31987:SF1">
    <property type="entry name" value="GLUTAMINASE A"/>
    <property type="match status" value="1"/>
</dbReference>
<protein>
    <recommendedName>
        <fullName evidence="6">DUF1793-domain-containing protein</fullName>
    </recommendedName>
</protein>
<organism evidence="4 5">
    <name type="scientific">Roridomyces roridus</name>
    <dbReference type="NCBI Taxonomy" id="1738132"/>
    <lineage>
        <taxon>Eukaryota</taxon>
        <taxon>Fungi</taxon>
        <taxon>Dikarya</taxon>
        <taxon>Basidiomycota</taxon>
        <taxon>Agaricomycotina</taxon>
        <taxon>Agaricomycetes</taxon>
        <taxon>Agaricomycetidae</taxon>
        <taxon>Agaricales</taxon>
        <taxon>Marasmiineae</taxon>
        <taxon>Mycenaceae</taxon>
        <taxon>Roridomyces</taxon>
    </lineage>
</organism>
<dbReference type="InterPro" id="IPR052743">
    <property type="entry name" value="Glutaminase_GtaA"/>
</dbReference>
<accession>A0AAD7CEN8</accession>
<gene>
    <name evidence="4" type="ORF">FB45DRAFT_825074</name>
</gene>
<name>A0AAD7CEN8_9AGAR</name>
<keyword evidence="1" id="KW-1133">Transmembrane helix</keyword>
<evidence type="ECO:0000313" key="4">
    <source>
        <dbReference type="EMBL" id="KAJ7644936.1"/>
    </source>
</evidence>
<keyword evidence="5" id="KW-1185">Reference proteome</keyword>
<keyword evidence="1" id="KW-0812">Transmembrane</keyword>
<keyword evidence="1" id="KW-0472">Membrane</keyword>
<proteinExistence type="predicted"/>
<feature type="transmembrane region" description="Helical" evidence="1">
    <location>
        <begin position="730"/>
        <end position="752"/>
    </location>
</feature>
<dbReference type="AlphaFoldDB" id="A0AAD7CEN8"/>
<dbReference type="InterPro" id="IPR032514">
    <property type="entry name" value="GtaA_central"/>
</dbReference>
<dbReference type="EMBL" id="JARKIF010000003">
    <property type="protein sequence ID" value="KAJ7644936.1"/>
    <property type="molecule type" value="Genomic_DNA"/>
</dbReference>
<reference evidence="4" key="1">
    <citation type="submission" date="2023-03" db="EMBL/GenBank/DDBJ databases">
        <title>Massive genome expansion in bonnet fungi (Mycena s.s.) driven by repeated elements and novel gene families across ecological guilds.</title>
        <authorList>
            <consortium name="Lawrence Berkeley National Laboratory"/>
            <person name="Harder C.B."/>
            <person name="Miyauchi S."/>
            <person name="Viragh M."/>
            <person name="Kuo A."/>
            <person name="Thoen E."/>
            <person name="Andreopoulos B."/>
            <person name="Lu D."/>
            <person name="Skrede I."/>
            <person name="Drula E."/>
            <person name="Henrissat B."/>
            <person name="Morin E."/>
            <person name="Kohler A."/>
            <person name="Barry K."/>
            <person name="LaButti K."/>
            <person name="Morin E."/>
            <person name="Salamov A."/>
            <person name="Lipzen A."/>
            <person name="Mereny Z."/>
            <person name="Hegedus B."/>
            <person name="Baldrian P."/>
            <person name="Stursova M."/>
            <person name="Weitz H."/>
            <person name="Taylor A."/>
            <person name="Grigoriev I.V."/>
            <person name="Nagy L.G."/>
            <person name="Martin F."/>
            <person name="Kauserud H."/>
        </authorList>
    </citation>
    <scope>NUCLEOTIDE SEQUENCE</scope>
    <source>
        <strain evidence="4">9284</strain>
    </source>
</reference>
<dbReference type="InterPro" id="IPR008928">
    <property type="entry name" value="6-hairpin_glycosidase_sf"/>
</dbReference>
<evidence type="ECO:0000259" key="3">
    <source>
        <dbReference type="Pfam" id="PF17168"/>
    </source>
</evidence>
<evidence type="ECO:0000313" key="5">
    <source>
        <dbReference type="Proteomes" id="UP001221142"/>
    </source>
</evidence>
<sequence length="863" mass="92234">MPLPSSRSFPWLAQPQSFFPPSVPLAVRSPTFNCWLDTRNRSNPMNTWPNFWNDAHVLGWVGLIKVDGQAFYWLGLENPPVSNISTWLSTTVTPTRTILTVQAGPMILNVTFLSPVEPSDWSRQSFPFSYMYVDGQTTDGNSHNVQLYSDITAEWVTNSLTTPITFGTTTVGNTSQYHQVRSFTPESVFQDVAEDGTAYYAVQTAQPGLVSVIGNAETLRSQFAAPGQGFSLATDIAGSSGTVRDSNGNFPVFAHAVDLGQINTISGVSWAVGLVRDPVVTFLGTERRAYFWSQYPNISVAIDAFVQDFPNARTRALALEQQILTDAGAVSAAYTDLVSLATRQVMAGVEITLPPQGSDGSWNFSDVQAFMKDVGATQRVNPTEMIYAALPALLYFNSSLAGMLLEPMFRYQASAEYTNPFATADLGLSYPSVSGDASNGDVIYGVENSGNMLLMALAHARTSGDGTLIKKYYPLLKGWANYLVSNALIPSTQQVFSLTLAQNHGNVTNLALKGLIGIQAMSEISSLVQDTADAQQYAANATSLIQSWIAMTSSGGNLLSSYGSSTSGGLMYNMFADKLLKTNILPASVYSQESTTLAKTTLQATFGLVLSSESGGNTRSDWTLFSAAAAPDTTTRDLLISGVHKRASNNATQGPFSNIYNAQTGLGEVAGTYPNGFASPAQGAMFSLLSLGIANKTVVFPVPSTTPGVTSGGGGDAGGSSSSHRSNTGAIVGGIITAGFVIFAIGFIIIFLRRRRRATAAENALAAPQAYNTDSRLGAPALISKLSSSPASSPPPQQTYVPMPARRKGAREDTFQSSIVLLPDLPASLPAAEFRTEMASLRREVEQLRAERNMPMEAPPEYQ</sequence>
<evidence type="ECO:0000259" key="2">
    <source>
        <dbReference type="Pfam" id="PF16335"/>
    </source>
</evidence>
<feature type="domain" description="Glutaminase A central" evidence="2">
    <location>
        <begin position="332"/>
        <end position="689"/>
    </location>
</feature>
<dbReference type="SUPFAM" id="SSF48208">
    <property type="entry name" value="Six-hairpin glycosidases"/>
    <property type="match status" value="1"/>
</dbReference>
<dbReference type="Proteomes" id="UP001221142">
    <property type="component" value="Unassembled WGS sequence"/>
</dbReference>
<feature type="domain" description="Glutaminase A N-terminal" evidence="3">
    <location>
        <begin position="95"/>
        <end position="326"/>
    </location>
</feature>
<dbReference type="GO" id="GO:0005975">
    <property type="term" value="P:carbohydrate metabolic process"/>
    <property type="evidence" value="ECO:0007669"/>
    <property type="project" value="InterPro"/>
</dbReference>
<dbReference type="InterPro" id="IPR033433">
    <property type="entry name" value="GtaA_N"/>
</dbReference>
<dbReference type="Pfam" id="PF16335">
    <property type="entry name" value="GtaA_6_Hairpin"/>
    <property type="match status" value="1"/>
</dbReference>
<comment type="caution">
    <text evidence="4">The sequence shown here is derived from an EMBL/GenBank/DDBJ whole genome shotgun (WGS) entry which is preliminary data.</text>
</comment>